<name>A0A0F5K232_9BURK</name>
<organism evidence="1 2">
    <name type="scientific">Robbsia andropogonis</name>
    <dbReference type="NCBI Taxonomy" id="28092"/>
    <lineage>
        <taxon>Bacteria</taxon>
        <taxon>Pseudomonadati</taxon>
        <taxon>Pseudomonadota</taxon>
        <taxon>Betaproteobacteria</taxon>
        <taxon>Burkholderiales</taxon>
        <taxon>Burkholderiaceae</taxon>
        <taxon>Robbsia</taxon>
    </lineage>
</organism>
<evidence type="ECO:0000313" key="1">
    <source>
        <dbReference type="EMBL" id="KKB64176.1"/>
    </source>
</evidence>
<keyword evidence="2" id="KW-1185">Reference proteome</keyword>
<dbReference type="OrthoDB" id="8525674at2"/>
<proteinExistence type="predicted"/>
<comment type="caution">
    <text evidence="1">The sequence shown here is derived from an EMBL/GenBank/DDBJ whole genome shotgun (WGS) entry which is preliminary data.</text>
</comment>
<evidence type="ECO:0000313" key="2">
    <source>
        <dbReference type="Proteomes" id="UP000033618"/>
    </source>
</evidence>
<evidence type="ECO:0008006" key="3">
    <source>
        <dbReference type="Google" id="ProtNLM"/>
    </source>
</evidence>
<dbReference type="RefSeq" id="WP_046152500.1">
    <property type="nucleotide sequence ID" value="NZ_CADFGU010000003.1"/>
</dbReference>
<protein>
    <recommendedName>
        <fullName evidence="3">F-box domain-containing protein</fullName>
    </recommendedName>
</protein>
<dbReference type="PATRIC" id="fig|28092.6.peg.1555"/>
<accession>A0A0F5K232</accession>
<reference evidence="1 2" key="1">
    <citation type="submission" date="2015-03" db="EMBL/GenBank/DDBJ databases">
        <title>Draft Genome Sequence of Burkholderia andropogonis type strain ICMP2807, isolated from Sorghum bicolor.</title>
        <authorList>
            <person name="Lopes-Santos L."/>
            <person name="Castro D.B."/>
            <person name="Ottoboni L.M."/>
            <person name="Park D."/>
            <person name="Weirc B.S."/>
            <person name="Destefano S.A."/>
        </authorList>
    </citation>
    <scope>NUCLEOTIDE SEQUENCE [LARGE SCALE GENOMIC DNA]</scope>
    <source>
        <strain evidence="1 2">ICMP2807</strain>
    </source>
</reference>
<dbReference type="AlphaFoldDB" id="A0A0F5K232"/>
<dbReference type="Proteomes" id="UP000033618">
    <property type="component" value="Unassembled WGS sequence"/>
</dbReference>
<gene>
    <name evidence="1" type="ORF">WM40_06550</name>
</gene>
<sequence length="698" mass="78942">MDSGSTDVLIRPSFRELDEWASVMHSPTTAKKPNIYITSPEASRVRTVPLADPSEEATTYGAASCLSELPADRLIVVTGGLPWDSLVQLSICSRRLYRLSLGCAIYRIQRVTDVVGMIDVMCGIKRMAEARHPILLRELSTRMIGIKGSGSEMVLQMWRESIRRSQHWIVRQPDELQGEAIVNLMIAAYGAILPRDRVKPHALVQAVLMDMSKLMLIRWPPILEVLVAAGGHHQLVTRYIDHFAKYFQGTLPSVSDTFAFELGSTLLLRLHTRNVSKAMSLHFGVSDAQHARIADNIAYAIAKHVVESPRTLYMSGSLDERCRRWDRRVGSDVKRLAERHLVSMLGSRMRSDGSWRVLLEKSDATSDRVMMAARRHILTLESDTLQALPNETQHNLFLALHQSFGEVEGADAWKKSYKMVEGMPWEAQPALMHRLACRLAPVEHRAWFDNEDRVSLLDSASAWAIEIVPRCARNGRSGLGGRAFAALLSLWAALGEVDRKGKEDVFHEAFSSLPVALPPPDWGPTLDSVGLFNHRHGSDLFGLVDQVALNALLKRFLCDKHSCLMSPSPYFAKWICKEVPAYWDALPDGDRPVERWHAFCSRFDLPREMRTQLRRDVLQHYARNLAQAPTSFDEVLSRAGFHDSQGRHEFEEACWDVQSALPDDTTLARRLHVFGLTDRLRERITARFGGEVLRRRRR</sequence>
<dbReference type="EMBL" id="LAQU01000005">
    <property type="protein sequence ID" value="KKB64176.1"/>
    <property type="molecule type" value="Genomic_DNA"/>
</dbReference>